<reference evidence="1" key="1">
    <citation type="submission" date="2022-11" db="EMBL/GenBank/DDBJ databases">
        <title>Centuries of genome instability and evolution in soft-shell clam transmissible cancer (bioRxiv).</title>
        <authorList>
            <person name="Hart S.F.M."/>
            <person name="Yonemitsu M.A."/>
            <person name="Giersch R.M."/>
            <person name="Beal B.F."/>
            <person name="Arriagada G."/>
            <person name="Davis B.W."/>
            <person name="Ostrander E.A."/>
            <person name="Goff S.P."/>
            <person name="Metzger M.J."/>
        </authorList>
    </citation>
    <scope>NUCLEOTIDE SEQUENCE</scope>
    <source>
        <strain evidence="1">MELC-2E11</strain>
        <tissue evidence="1">Siphon/mantle</tissue>
    </source>
</reference>
<protein>
    <submittedName>
        <fullName evidence="1">Uncharacterized protein</fullName>
    </submittedName>
</protein>
<dbReference type="Proteomes" id="UP001164746">
    <property type="component" value="Chromosome 11"/>
</dbReference>
<name>A0ABY7FFR4_MYAAR</name>
<organism evidence="1 2">
    <name type="scientific">Mya arenaria</name>
    <name type="common">Soft-shell clam</name>
    <dbReference type="NCBI Taxonomy" id="6604"/>
    <lineage>
        <taxon>Eukaryota</taxon>
        <taxon>Metazoa</taxon>
        <taxon>Spiralia</taxon>
        <taxon>Lophotrochozoa</taxon>
        <taxon>Mollusca</taxon>
        <taxon>Bivalvia</taxon>
        <taxon>Autobranchia</taxon>
        <taxon>Heteroconchia</taxon>
        <taxon>Euheterodonta</taxon>
        <taxon>Imparidentia</taxon>
        <taxon>Neoheterodontei</taxon>
        <taxon>Myida</taxon>
        <taxon>Myoidea</taxon>
        <taxon>Myidae</taxon>
        <taxon>Mya</taxon>
    </lineage>
</organism>
<proteinExistence type="predicted"/>
<gene>
    <name evidence="1" type="ORF">MAR_001537</name>
</gene>
<accession>A0ABY7FFR4</accession>
<dbReference type="EMBL" id="CP111022">
    <property type="protein sequence ID" value="WAR19699.1"/>
    <property type="molecule type" value="Genomic_DNA"/>
</dbReference>
<evidence type="ECO:0000313" key="1">
    <source>
        <dbReference type="EMBL" id="WAR19699.1"/>
    </source>
</evidence>
<keyword evidence="2" id="KW-1185">Reference proteome</keyword>
<sequence length="167" mass="18983">MSEMSEYILPRTTGICVLDCAAAFKDLTDTEKQHRQRHQEFFCFSRKCFGPSRYTIWRGQPRQSGSRIWSLRLIALRNKIDSNFEKLLLVSAAGKTDMTGMKSLWDSVVDRINRPGVYHSEGTESVQHTPIQNVHPRAACGLALYQDAMMTFWAHTSLRPKTGALSS</sequence>
<evidence type="ECO:0000313" key="2">
    <source>
        <dbReference type="Proteomes" id="UP001164746"/>
    </source>
</evidence>